<evidence type="ECO:0000313" key="1">
    <source>
        <dbReference type="EMBL" id="MCJ0764988.1"/>
    </source>
</evidence>
<dbReference type="AlphaFoldDB" id="A0A9X2ANM4"/>
<dbReference type="InterPro" id="IPR008964">
    <property type="entry name" value="Invasin/intimin_cell_adhesion"/>
</dbReference>
<dbReference type="EMBL" id="JALGBI010000002">
    <property type="protein sequence ID" value="MCJ0764988.1"/>
    <property type="molecule type" value="Genomic_DNA"/>
</dbReference>
<comment type="caution">
    <text evidence="1">The sequence shown here is derived from an EMBL/GenBank/DDBJ whole genome shotgun (WGS) entry which is preliminary data.</text>
</comment>
<dbReference type="SUPFAM" id="SSF49373">
    <property type="entry name" value="Invasin/intimin cell-adhesion fragments"/>
    <property type="match status" value="3"/>
</dbReference>
<organism evidence="1 2">
    <name type="scientific">Variovorax terrae</name>
    <dbReference type="NCBI Taxonomy" id="2923278"/>
    <lineage>
        <taxon>Bacteria</taxon>
        <taxon>Pseudomonadati</taxon>
        <taxon>Pseudomonadota</taxon>
        <taxon>Betaproteobacteria</taxon>
        <taxon>Burkholderiales</taxon>
        <taxon>Comamonadaceae</taxon>
        <taxon>Variovorax</taxon>
    </lineage>
</organism>
<evidence type="ECO:0000313" key="2">
    <source>
        <dbReference type="Proteomes" id="UP001139447"/>
    </source>
</evidence>
<proteinExistence type="predicted"/>
<dbReference type="InterPro" id="IPR013783">
    <property type="entry name" value="Ig-like_fold"/>
</dbReference>
<protein>
    <recommendedName>
        <fullName evidence="3">Big-1 domain-containing protein</fullName>
    </recommendedName>
</protein>
<gene>
    <name evidence="1" type="ORF">MMF98_17380</name>
</gene>
<accession>A0A9X2ANM4</accession>
<keyword evidence="2" id="KW-1185">Reference proteome</keyword>
<reference evidence="1" key="1">
    <citation type="submission" date="2022-03" db="EMBL/GenBank/DDBJ databases">
        <authorList>
            <person name="Woo C.Y."/>
        </authorList>
    </citation>
    <scope>NUCLEOTIDE SEQUENCE</scope>
    <source>
        <strain evidence="1">CYS-02</strain>
    </source>
</reference>
<sequence length="588" mass="58786">MALVDGSDVALPSSAIGSSSFVRVTLKNSSGAVVVGKLVTFVTDPTIATLSQQTALTDSNGVARVKISPVNVTAAAAGSVSAAATVDSVVLSTSIDFQTSAANVILSQFAASVVNITALQSSAVTVKALVNGNAAASGQVAVAFSASCGSFSPTSASTNSSGIVSTVYQSTSACSGNVTLTAQAAGSTSVNTVVNVAAAQASNILFDSIDQNLTTIFTSRAPSGIKQATLKFKVVDASNAGMASQNVLFDLSTTAINAGVTFSDGTSATQTVPTDASGIASVTIVSGALPTPVVVTGKLQSAPTRVASSLILSVTSGVPTQDAASLSASKLSIEGFNYDGETSDITFRIADRQGNPVPAGTAVTFVASHGLVGGTCNLNANSACTVIYTSQGTRPVNGRVAILAYLDGEESFVDIDGNNIFSAGDTFTDVGTAYRDDNEDGVRQSTEQLYPGGMVGTSACSSSDLSVPFVANTCDGIWSSSIRVRKQLVIALATSHAAISQISRTNQRLIVSVADDHGNGMPTGTAVSAAVTTVGSACSVISTNPGTVMNSSGASSHTITLNGDATCSSATIAVTVTTPKSFATITAF</sequence>
<evidence type="ECO:0008006" key="3">
    <source>
        <dbReference type="Google" id="ProtNLM"/>
    </source>
</evidence>
<dbReference type="Proteomes" id="UP001139447">
    <property type="component" value="Unassembled WGS sequence"/>
</dbReference>
<dbReference type="RefSeq" id="WP_243307983.1">
    <property type="nucleotide sequence ID" value="NZ_JALGBI010000002.1"/>
</dbReference>
<dbReference type="Gene3D" id="2.60.40.10">
    <property type="entry name" value="Immunoglobulins"/>
    <property type="match status" value="4"/>
</dbReference>
<name>A0A9X2ANM4_9BURK</name>